<feature type="compositionally biased region" description="Acidic residues" evidence="1">
    <location>
        <begin position="94"/>
        <end position="109"/>
    </location>
</feature>
<gene>
    <name evidence="2" type="ORF">OH818_08080</name>
</gene>
<protein>
    <submittedName>
        <fullName evidence="2">Uncharacterized protein</fullName>
    </submittedName>
</protein>
<proteinExistence type="predicted"/>
<feature type="region of interest" description="Disordered" evidence="1">
    <location>
        <begin position="91"/>
        <end position="112"/>
    </location>
</feature>
<dbReference type="Proteomes" id="UP001164020">
    <property type="component" value="Chromosome"/>
</dbReference>
<name>A0ABY7C1Y0_9HYPH</name>
<evidence type="ECO:0000313" key="3">
    <source>
        <dbReference type="Proteomes" id="UP001164020"/>
    </source>
</evidence>
<sequence>MQLYQTRVRSLGKGVVADADSYRWQHPVSVYTEELSVAWRRAICAAEALSFVAEMGCDPGAKRLRLTFGNGHGLAAGIDRDGGEEIETVVSAREEEDDAPTEPVPEEGTADEKRRARIEWWKELIRDVASGSGALFDHPAIVGAVLEAEDYVRRGRRSSSSAALRNRCARSLTC</sequence>
<evidence type="ECO:0000256" key="1">
    <source>
        <dbReference type="SAM" id="MobiDB-lite"/>
    </source>
</evidence>
<reference evidence="2" key="1">
    <citation type="submission" date="2022-12" db="EMBL/GenBank/DDBJ databases">
        <title>Jiella pelagia sp. nov., isolated from phosphonate enriched culture of Northwest Pacific surface seawater.</title>
        <authorList>
            <person name="Shin D.Y."/>
            <person name="Hwang C.Y."/>
        </authorList>
    </citation>
    <scope>NUCLEOTIDE SEQUENCE</scope>
    <source>
        <strain evidence="2">HL-NP1</strain>
    </source>
</reference>
<accession>A0ABY7C1Y0</accession>
<dbReference type="RefSeq" id="WP_268882532.1">
    <property type="nucleotide sequence ID" value="NZ_CP114029.1"/>
</dbReference>
<organism evidence="2 3">
    <name type="scientific">Jiella pelagia</name>
    <dbReference type="NCBI Taxonomy" id="2986949"/>
    <lineage>
        <taxon>Bacteria</taxon>
        <taxon>Pseudomonadati</taxon>
        <taxon>Pseudomonadota</taxon>
        <taxon>Alphaproteobacteria</taxon>
        <taxon>Hyphomicrobiales</taxon>
        <taxon>Aurantimonadaceae</taxon>
        <taxon>Jiella</taxon>
    </lineage>
</organism>
<evidence type="ECO:0000313" key="2">
    <source>
        <dbReference type="EMBL" id="WAP70081.1"/>
    </source>
</evidence>
<keyword evidence="3" id="KW-1185">Reference proteome</keyword>
<dbReference type="EMBL" id="CP114029">
    <property type="protein sequence ID" value="WAP70081.1"/>
    <property type="molecule type" value="Genomic_DNA"/>
</dbReference>